<dbReference type="RefSeq" id="XP_024581743.1">
    <property type="nucleotide sequence ID" value="XM_024716111.1"/>
</dbReference>
<dbReference type="GeneID" id="36396731"/>
<keyword evidence="2" id="KW-1185">Reference proteome</keyword>
<dbReference type="EMBL" id="CCYD01001572">
    <property type="protein sequence ID" value="CEG45374.1"/>
    <property type="molecule type" value="Genomic_DNA"/>
</dbReference>
<organism evidence="1 2">
    <name type="scientific">Plasmopara halstedii</name>
    <name type="common">Downy mildew of sunflower</name>
    <dbReference type="NCBI Taxonomy" id="4781"/>
    <lineage>
        <taxon>Eukaryota</taxon>
        <taxon>Sar</taxon>
        <taxon>Stramenopiles</taxon>
        <taxon>Oomycota</taxon>
        <taxon>Peronosporomycetes</taxon>
        <taxon>Peronosporales</taxon>
        <taxon>Peronosporaceae</taxon>
        <taxon>Plasmopara</taxon>
    </lineage>
</organism>
<proteinExistence type="predicted"/>
<accession>A0A0P1AU02</accession>
<evidence type="ECO:0000313" key="2">
    <source>
        <dbReference type="Proteomes" id="UP000054928"/>
    </source>
</evidence>
<dbReference type="Proteomes" id="UP000054928">
    <property type="component" value="Unassembled WGS sequence"/>
</dbReference>
<dbReference type="AlphaFoldDB" id="A0A0P1AU02"/>
<reference evidence="2" key="1">
    <citation type="submission" date="2014-09" db="EMBL/GenBank/DDBJ databases">
        <authorList>
            <person name="Sharma Rahul"/>
            <person name="Thines Marco"/>
        </authorList>
    </citation>
    <scope>NUCLEOTIDE SEQUENCE [LARGE SCALE GENOMIC DNA]</scope>
</reference>
<sequence length="63" mass="7137">MWQLLIEQNYFSSALCLTIEKAFQNLDLAEIPPSASKQNTPIVERELGLKIFASTKLNLQQLS</sequence>
<evidence type="ECO:0000313" key="1">
    <source>
        <dbReference type="EMBL" id="CEG45374.1"/>
    </source>
</evidence>
<protein>
    <submittedName>
        <fullName evidence="1">Uncharacterized protein</fullName>
    </submittedName>
</protein>
<name>A0A0P1AU02_PLAHL</name>